<feature type="domain" description="CobQ/CobB/MinD/ParA nucleotide binding" evidence="4">
    <location>
        <begin position="3"/>
        <end position="167"/>
    </location>
</feature>
<keyword evidence="1" id="KW-0547">Nucleotide-binding</keyword>
<protein>
    <submittedName>
        <fullName evidence="5">MinD/ParA family protein</fullName>
    </submittedName>
</protein>
<dbReference type="EMBL" id="JBHSKX010000001">
    <property type="protein sequence ID" value="MFC5365685.1"/>
    <property type="molecule type" value="Genomic_DNA"/>
</dbReference>
<dbReference type="InterPro" id="IPR002586">
    <property type="entry name" value="CobQ/CobB/MinD/ParA_Nub-bd_dom"/>
</dbReference>
<dbReference type="Proteomes" id="UP001596201">
    <property type="component" value="Unassembled WGS sequence"/>
</dbReference>
<proteinExistence type="predicted"/>
<dbReference type="PANTHER" id="PTHR43384">
    <property type="entry name" value="SEPTUM SITE-DETERMINING PROTEIN MIND HOMOLOG, CHLOROPLASTIC-RELATED"/>
    <property type="match status" value="1"/>
</dbReference>
<evidence type="ECO:0000313" key="6">
    <source>
        <dbReference type="Proteomes" id="UP001596201"/>
    </source>
</evidence>
<gene>
    <name evidence="5" type="ORF">ACFPJ5_01955</name>
</gene>
<sequence>MLALAGGKGGCGKTTTTLGLAAALDGPAVVVDTDRAMPNLHALAGVDRHPTLADLTRRTRESETDSVDSVTQSYPDDPSVSVVPAPPGSADCDLAAALTRLAAGTDAPILLDCPAGAGPDAAAPLRVADGTLLVGTLCAPGLRDTAKTAAMSRALGTAVHGAVLTRTRLAPPSVTRLLDCPVAASVPRGTAPVLADDGVRAAYVRLADWIQVEQNIL</sequence>
<organism evidence="5 6">
    <name type="scientific">Salinirubrum litoreum</name>
    <dbReference type="NCBI Taxonomy" id="1126234"/>
    <lineage>
        <taxon>Archaea</taxon>
        <taxon>Methanobacteriati</taxon>
        <taxon>Methanobacteriota</taxon>
        <taxon>Stenosarchaea group</taxon>
        <taxon>Halobacteria</taxon>
        <taxon>Halobacteriales</taxon>
        <taxon>Haloferacaceae</taxon>
        <taxon>Salinirubrum</taxon>
    </lineage>
</organism>
<evidence type="ECO:0000313" key="5">
    <source>
        <dbReference type="EMBL" id="MFC5365685.1"/>
    </source>
</evidence>
<dbReference type="Pfam" id="PF01656">
    <property type="entry name" value="CbiA"/>
    <property type="match status" value="1"/>
</dbReference>
<accession>A0ABD5R6V6</accession>
<comment type="caution">
    <text evidence="5">The sequence shown here is derived from an EMBL/GenBank/DDBJ whole genome shotgun (WGS) entry which is preliminary data.</text>
</comment>
<dbReference type="InterPro" id="IPR050625">
    <property type="entry name" value="ParA/MinD_ATPase"/>
</dbReference>
<dbReference type="AlphaFoldDB" id="A0ABD5R6V6"/>
<dbReference type="SUPFAM" id="SSF52540">
    <property type="entry name" value="P-loop containing nucleoside triphosphate hydrolases"/>
    <property type="match status" value="1"/>
</dbReference>
<dbReference type="PANTHER" id="PTHR43384:SF6">
    <property type="entry name" value="SEPTUM SITE-DETERMINING PROTEIN MIND HOMOLOG, CHLOROPLASTIC"/>
    <property type="match status" value="1"/>
</dbReference>
<reference evidence="5 6" key="1">
    <citation type="journal article" date="2019" name="Int. J. Syst. Evol. Microbiol.">
        <title>The Global Catalogue of Microorganisms (GCM) 10K type strain sequencing project: providing services to taxonomists for standard genome sequencing and annotation.</title>
        <authorList>
            <consortium name="The Broad Institute Genomics Platform"/>
            <consortium name="The Broad Institute Genome Sequencing Center for Infectious Disease"/>
            <person name="Wu L."/>
            <person name="Ma J."/>
        </authorList>
    </citation>
    <scope>NUCLEOTIDE SEQUENCE [LARGE SCALE GENOMIC DNA]</scope>
    <source>
        <strain evidence="5 6">CGMCC 1.12237</strain>
    </source>
</reference>
<keyword evidence="6" id="KW-1185">Reference proteome</keyword>
<evidence type="ECO:0000256" key="3">
    <source>
        <dbReference type="SAM" id="MobiDB-lite"/>
    </source>
</evidence>
<evidence type="ECO:0000259" key="4">
    <source>
        <dbReference type="Pfam" id="PF01656"/>
    </source>
</evidence>
<name>A0ABD5R6V6_9EURY</name>
<dbReference type="GO" id="GO:0005524">
    <property type="term" value="F:ATP binding"/>
    <property type="evidence" value="ECO:0007669"/>
    <property type="project" value="UniProtKB-KW"/>
</dbReference>
<dbReference type="Gene3D" id="3.40.50.300">
    <property type="entry name" value="P-loop containing nucleotide triphosphate hydrolases"/>
    <property type="match status" value="1"/>
</dbReference>
<keyword evidence="2" id="KW-0067">ATP-binding</keyword>
<dbReference type="RefSeq" id="WP_227229031.1">
    <property type="nucleotide sequence ID" value="NZ_JAJCVJ010000001.1"/>
</dbReference>
<feature type="region of interest" description="Disordered" evidence="3">
    <location>
        <begin position="53"/>
        <end position="80"/>
    </location>
</feature>
<evidence type="ECO:0000256" key="2">
    <source>
        <dbReference type="ARBA" id="ARBA00022840"/>
    </source>
</evidence>
<evidence type="ECO:0000256" key="1">
    <source>
        <dbReference type="ARBA" id="ARBA00022741"/>
    </source>
</evidence>
<dbReference type="InterPro" id="IPR027417">
    <property type="entry name" value="P-loop_NTPase"/>
</dbReference>
<feature type="compositionally biased region" description="Basic and acidic residues" evidence="3">
    <location>
        <begin position="53"/>
        <end position="63"/>
    </location>
</feature>